<dbReference type="InterPro" id="IPR050881">
    <property type="entry name" value="LL-DAP_aminotransferase"/>
</dbReference>
<dbReference type="PANTHER" id="PTHR42832:SF3">
    <property type="entry name" value="L-GLUTAMINE--4-(METHYLSULFANYL)-2-OXOBUTANOATE AMINOTRANSFERASE"/>
    <property type="match status" value="1"/>
</dbReference>
<dbReference type="CDD" id="cd00609">
    <property type="entry name" value="AAT_like"/>
    <property type="match status" value="1"/>
</dbReference>
<dbReference type="InterPro" id="IPR004838">
    <property type="entry name" value="NHTrfase_class1_PyrdxlP-BS"/>
</dbReference>
<evidence type="ECO:0000259" key="5">
    <source>
        <dbReference type="Pfam" id="PF00155"/>
    </source>
</evidence>
<comment type="cofactor">
    <cofactor evidence="1 4">
        <name>pyridoxal 5'-phosphate</name>
        <dbReference type="ChEBI" id="CHEBI:597326"/>
    </cofactor>
</comment>
<evidence type="ECO:0000256" key="4">
    <source>
        <dbReference type="RuleBase" id="RU000481"/>
    </source>
</evidence>
<evidence type="ECO:0000313" key="6">
    <source>
        <dbReference type="EMBL" id="RRC95497.1"/>
    </source>
</evidence>
<keyword evidence="7" id="KW-1185">Reference proteome</keyword>
<dbReference type="PROSITE" id="PS00105">
    <property type="entry name" value="AA_TRANSFER_CLASS_1"/>
    <property type="match status" value="1"/>
</dbReference>
<proteinExistence type="inferred from homology"/>
<feature type="domain" description="Aminotransferase class I/classII large" evidence="5">
    <location>
        <begin position="31"/>
        <end position="393"/>
    </location>
</feature>
<accession>A0A3P1SET9</accession>
<organism evidence="6 7">
    <name type="scientific">Schaalia canis</name>
    <dbReference type="NCBI Taxonomy" id="100469"/>
    <lineage>
        <taxon>Bacteria</taxon>
        <taxon>Bacillati</taxon>
        <taxon>Actinomycetota</taxon>
        <taxon>Actinomycetes</taxon>
        <taxon>Actinomycetales</taxon>
        <taxon>Actinomycetaceae</taxon>
        <taxon>Schaalia</taxon>
    </lineage>
</organism>
<dbReference type="OrthoDB" id="9813612at2"/>
<dbReference type="InterPro" id="IPR015422">
    <property type="entry name" value="PyrdxlP-dep_Trfase_small"/>
</dbReference>
<dbReference type="NCBIfam" id="TIGR03539">
    <property type="entry name" value="DapC_actino"/>
    <property type="match status" value="1"/>
</dbReference>
<gene>
    <name evidence="6" type="ORF">EII11_04250</name>
</gene>
<reference evidence="6 7" key="1">
    <citation type="submission" date="2018-11" db="EMBL/GenBank/DDBJ databases">
        <title>Genomes From Bacteria Associated with the Canine Oral Cavity: a Test Case for Automated Genome-Based Taxonomic Assignment.</title>
        <authorList>
            <person name="Coil D.A."/>
            <person name="Jospin G."/>
            <person name="Darling A.E."/>
            <person name="Wallis C."/>
            <person name="Davis I.J."/>
            <person name="Harris S."/>
            <person name="Eisen J.A."/>
            <person name="Holcombe L.J."/>
            <person name="O'Flynn C."/>
        </authorList>
    </citation>
    <scope>NUCLEOTIDE SEQUENCE [LARGE SCALE GENOMIC DNA]</scope>
    <source>
        <strain evidence="6 7">OH770</strain>
    </source>
</reference>
<evidence type="ECO:0000313" key="7">
    <source>
        <dbReference type="Proteomes" id="UP000280444"/>
    </source>
</evidence>
<evidence type="ECO:0000256" key="3">
    <source>
        <dbReference type="ARBA" id="ARBA00022679"/>
    </source>
</evidence>
<dbReference type="InterPro" id="IPR015424">
    <property type="entry name" value="PyrdxlP-dep_Trfase"/>
</dbReference>
<dbReference type="Pfam" id="PF00155">
    <property type="entry name" value="Aminotran_1_2"/>
    <property type="match status" value="1"/>
</dbReference>
<keyword evidence="3 4" id="KW-0808">Transferase</keyword>
<dbReference type="GO" id="GO:0008483">
    <property type="term" value="F:transaminase activity"/>
    <property type="evidence" value="ECO:0007669"/>
    <property type="project" value="UniProtKB-KW"/>
</dbReference>
<keyword evidence="2 4" id="KW-0032">Aminotransferase</keyword>
<evidence type="ECO:0000256" key="1">
    <source>
        <dbReference type="ARBA" id="ARBA00001933"/>
    </source>
</evidence>
<comment type="similarity">
    <text evidence="4">Belongs to the class-I pyridoxal-phosphate-dependent aminotransferase family.</text>
</comment>
<dbReference type="PANTHER" id="PTHR42832">
    <property type="entry name" value="AMINO ACID AMINOTRANSFERASE"/>
    <property type="match status" value="1"/>
</dbReference>
<dbReference type="SUPFAM" id="SSF53383">
    <property type="entry name" value="PLP-dependent transferases"/>
    <property type="match status" value="1"/>
</dbReference>
<protein>
    <recommendedName>
        <fullName evidence="4">Aminotransferase</fullName>
        <ecNumber evidence="4">2.6.1.-</ecNumber>
    </recommendedName>
</protein>
<comment type="caution">
    <text evidence="6">The sequence shown here is derived from an EMBL/GenBank/DDBJ whole genome shotgun (WGS) entry which is preliminary data.</text>
</comment>
<dbReference type="EC" id="2.6.1.-" evidence="4"/>
<name>A0A3P1SET9_9ACTO</name>
<dbReference type="InterPro" id="IPR019880">
    <property type="entry name" value="OxyQ"/>
</dbReference>
<evidence type="ECO:0000256" key="2">
    <source>
        <dbReference type="ARBA" id="ARBA00022576"/>
    </source>
</evidence>
<dbReference type="Proteomes" id="UP000280444">
    <property type="component" value="Unassembled WGS sequence"/>
</dbReference>
<dbReference type="RefSeq" id="WP_124869099.1">
    <property type="nucleotide sequence ID" value="NZ_RQZF01000003.1"/>
</dbReference>
<dbReference type="Gene3D" id="3.90.1150.10">
    <property type="entry name" value="Aspartate Aminotransferase, domain 1"/>
    <property type="match status" value="1"/>
</dbReference>
<dbReference type="AlphaFoldDB" id="A0A3P1SET9"/>
<dbReference type="InterPro" id="IPR015421">
    <property type="entry name" value="PyrdxlP-dep_Trfase_major"/>
</dbReference>
<dbReference type="InterPro" id="IPR004839">
    <property type="entry name" value="Aminotransferase_I/II_large"/>
</dbReference>
<dbReference type="EMBL" id="RQZF01000003">
    <property type="protein sequence ID" value="RRC95497.1"/>
    <property type="molecule type" value="Genomic_DNA"/>
</dbReference>
<dbReference type="Gene3D" id="3.40.640.10">
    <property type="entry name" value="Type I PLP-dependent aspartate aminotransferase-like (Major domain)"/>
    <property type="match status" value="1"/>
</dbReference>
<sequence>MLPTTLGLPDFPWDKLAPAKAQASAHPDGICDLSVGTPVDPTPALIQEALKDASDAPGYPTVVGTQEVRDAIRAWGARRNMVDVGDKGVIPTIGSKEAVAWLPLLLGVQPGQSVLVPHVAYPTYDVGARLAGATPIPVDPTRPGTWPDASLVYLNSPGNPDGHVLTIDELVAAVEWARAHKAVIVSDECYAALPWEEPYVTGGVPSVLDRRVCGEDPSGIIVLYSLSKQSNLAGYRAALMYGDPALISAVVEVRKHAGMMVPAPVQHAMAVALRDEAQVAEQYRLYARRREVLKEAVLSAGLLIDEVSAAGLYLWVRRPSVDGAVFSASGRFEPTTRENEEEVEGDSWALVDLFAKAGILVAPGAFYGDAARDHVRIALTATDERIDAASARIMELGADYFRA</sequence>
<dbReference type="GO" id="GO:0030170">
    <property type="term" value="F:pyridoxal phosphate binding"/>
    <property type="evidence" value="ECO:0007669"/>
    <property type="project" value="InterPro"/>
</dbReference>